<feature type="transmembrane region" description="Helical" evidence="1">
    <location>
        <begin position="65"/>
        <end position="82"/>
    </location>
</feature>
<organism evidence="3 6">
    <name type="scientific">Bradyrhizobium guangdongense</name>
    <dbReference type="NCBI Taxonomy" id="1325090"/>
    <lineage>
        <taxon>Bacteria</taxon>
        <taxon>Pseudomonadati</taxon>
        <taxon>Pseudomonadota</taxon>
        <taxon>Alphaproteobacteria</taxon>
        <taxon>Hyphomicrobiales</taxon>
        <taxon>Nitrobacteraceae</taxon>
        <taxon>Bradyrhizobium</taxon>
    </lineage>
</organism>
<keyword evidence="1" id="KW-0472">Membrane</keyword>
<dbReference type="EMBL" id="BMHC01000015">
    <property type="protein sequence ID" value="GGI29575.1"/>
    <property type="molecule type" value="Genomic_DNA"/>
</dbReference>
<evidence type="ECO:0000256" key="1">
    <source>
        <dbReference type="SAM" id="Phobius"/>
    </source>
</evidence>
<dbReference type="Proteomes" id="UP000625079">
    <property type="component" value="Unassembled WGS sequence"/>
</dbReference>
<evidence type="ECO:0000313" key="6">
    <source>
        <dbReference type="Proteomes" id="UP000625079"/>
    </source>
</evidence>
<dbReference type="RefSeq" id="WP_128968009.1">
    <property type="nucleotide sequence ID" value="NZ_BMHC01000015.1"/>
</dbReference>
<dbReference type="AlphaFoldDB" id="A0A410VH74"/>
<reference evidence="3" key="3">
    <citation type="submission" date="2022-12" db="EMBL/GenBank/DDBJ databases">
        <authorList>
            <person name="Sun Q."/>
            <person name="Zhou Y."/>
        </authorList>
    </citation>
    <scope>NUCLEOTIDE SEQUENCE</scope>
    <source>
        <strain evidence="3">CGMCC 1.15034</strain>
    </source>
</reference>
<evidence type="ECO:0000259" key="2">
    <source>
        <dbReference type="Pfam" id="PF03779"/>
    </source>
</evidence>
<keyword evidence="1" id="KW-1133">Transmembrane helix</keyword>
<dbReference type="Proteomes" id="UP000593880">
    <property type="component" value="Chromosome"/>
</dbReference>
<proteinExistence type="predicted"/>
<evidence type="ECO:0000313" key="5">
    <source>
        <dbReference type="Proteomes" id="UP000593880"/>
    </source>
</evidence>
<name>A0A410VH74_9BRAD</name>
<feature type="transmembrane region" description="Helical" evidence="1">
    <location>
        <begin position="12"/>
        <end position="29"/>
    </location>
</feature>
<evidence type="ECO:0000313" key="4">
    <source>
        <dbReference type="EMBL" id="QOZ62429.1"/>
    </source>
</evidence>
<accession>A0A410VH74</accession>
<reference evidence="3" key="1">
    <citation type="journal article" date="2014" name="Int. J. Syst. Evol. Microbiol.">
        <title>Complete genome sequence of Corynebacterium casei LMG S-19264T (=DSM 44701T), isolated from a smear-ripened cheese.</title>
        <authorList>
            <consortium name="US DOE Joint Genome Institute (JGI-PGF)"/>
            <person name="Walter F."/>
            <person name="Albersmeier A."/>
            <person name="Kalinowski J."/>
            <person name="Ruckert C."/>
        </authorList>
    </citation>
    <scope>NUCLEOTIDE SEQUENCE</scope>
    <source>
        <strain evidence="3">CGMCC 1.15034</strain>
    </source>
</reference>
<keyword evidence="1" id="KW-0812">Transmembrane</keyword>
<dbReference type="InterPro" id="IPR005530">
    <property type="entry name" value="SPW"/>
</dbReference>
<protein>
    <recommendedName>
        <fullName evidence="2">SPW repeat-containing integral membrane domain-containing protein</fullName>
    </recommendedName>
</protein>
<dbReference type="OrthoDB" id="166183at2"/>
<sequence>MSNLKERETAPDVYNLFLAAVLFLSPWLFKLTNSQGKIDLWITSAIIVVLSLAAIIAYRDWEEWINVLMGVWLIASPWLLGFPHTRAMHLSIGFGIVIVLLALLDLFLHYEKRHPEDMSAESGHEAARQ</sequence>
<feature type="transmembrane region" description="Helical" evidence="1">
    <location>
        <begin position="88"/>
        <end position="108"/>
    </location>
</feature>
<reference evidence="4 5" key="2">
    <citation type="submission" date="2018-06" db="EMBL/GenBank/DDBJ databases">
        <title>Comparative genomics of rhizobia nodulating Arachis hypogaea in China.</title>
        <authorList>
            <person name="Li Y."/>
        </authorList>
    </citation>
    <scope>NUCLEOTIDE SEQUENCE [LARGE SCALE GENOMIC DNA]</scope>
    <source>
        <strain evidence="4 5">CCBAU 51658</strain>
    </source>
</reference>
<keyword evidence="5" id="KW-1185">Reference proteome</keyword>
<gene>
    <name evidence="3" type="ORF">GCM10010987_55140</name>
    <name evidence="4" type="ORF">XH86_29565</name>
</gene>
<feature type="domain" description="SPW repeat-containing integral membrane" evidence="2">
    <location>
        <begin position="11"/>
        <end position="103"/>
    </location>
</feature>
<dbReference type="Pfam" id="PF03779">
    <property type="entry name" value="SPW"/>
    <property type="match status" value="1"/>
</dbReference>
<evidence type="ECO:0000313" key="3">
    <source>
        <dbReference type="EMBL" id="GGI29575.1"/>
    </source>
</evidence>
<feature type="transmembrane region" description="Helical" evidence="1">
    <location>
        <begin position="41"/>
        <end position="58"/>
    </location>
</feature>
<dbReference type="EMBL" id="CP030057">
    <property type="protein sequence ID" value="QOZ62429.1"/>
    <property type="molecule type" value="Genomic_DNA"/>
</dbReference>